<evidence type="ECO:0000256" key="2">
    <source>
        <dbReference type="SAM" id="MobiDB-lite"/>
    </source>
</evidence>
<dbReference type="GO" id="GO:0007076">
    <property type="term" value="P:mitotic chromosome condensation"/>
    <property type="evidence" value="ECO:0007669"/>
    <property type="project" value="InterPro"/>
</dbReference>
<dbReference type="PANTHER" id="PTHR14222:SF1">
    <property type="entry name" value="CONDENSIN-2 COMPLEX SUBUNIT D3"/>
    <property type="match status" value="1"/>
</dbReference>
<dbReference type="InterPro" id="IPR016024">
    <property type="entry name" value="ARM-type_fold"/>
</dbReference>
<dbReference type="Gene3D" id="1.25.10.10">
    <property type="entry name" value="Leucine-rich Repeat Variant"/>
    <property type="match status" value="1"/>
</dbReference>
<dbReference type="GO" id="GO:0010032">
    <property type="term" value="P:meiotic chromosome condensation"/>
    <property type="evidence" value="ECO:0007669"/>
    <property type="project" value="TreeGrafter"/>
</dbReference>
<feature type="region of interest" description="Disordered" evidence="2">
    <location>
        <begin position="1307"/>
        <end position="1379"/>
    </location>
</feature>
<dbReference type="InterPro" id="IPR026971">
    <property type="entry name" value="CND1/NCAPD3"/>
</dbReference>
<feature type="compositionally biased region" description="Polar residues" evidence="2">
    <location>
        <begin position="1462"/>
        <end position="1472"/>
    </location>
</feature>
<dbReference type="GO" id="GO:0000779">
    <property type="term" value="C:condensed chromosome, centromeric region"/>
    <property type="evidence" value="ECO:0007669"/>
    <property type="project" value="TreeGrafter"/>
</dbReference>
<evidence type="ECO:0000313" key="4">
    <source>
        <dbReference type="WBParaSite" id="Pan_g6260.t1"/>
    </source>
</evidence>
<name>A0A7E5A0G1_PANRE</name>
<feature type="compositionally biased region" description="Basic residues" evidence="2">
    <location>
        <begin position="1308"/>
        <end position="1323"/>
    </location>
</feature>
<evidence type="ECO:0000313" key="3">
    <source>
        <dbReference type="Proteomes" id="UP000492821"/>
    </source>
</evidence>
<feature type="compositionally biased region" description="Basic and acidic residues" evidence="2">
    <location>
        <begin position="1623"/>
        <end position="1633"/>
    </location>
</feature>
<feature type="compositionally biased region" description="Polar residues" evidence="2">
    <location>
        <begin position="1515"/>
        <end position="1526"/>
    </location>
</feature>
<feature type="region of interest" description="Disordered" evidence="2">
    <location>
        <begin position="1623"/>
        <end position="1646"/>
    </location>
</feature>
<dbReference type="WBParaSite" id="Pan_g6260.t1">
    <property type="protein sequence ID" value="Pan_g6260.t1"/>
    <property type="gene ID" value="Pan_g6260"/>
</dbReference>
<feature type="compositionally biased region" description="Acidic residues" evidence="2">
    <location>
        <begin position="1438"/>
        <end position="1447"/>
    </location>
</feature>
<sequence>MSAEARDGFYEFLRMLPVEDDVVASSADANFVGRMEGAEFEFHGAWDLWETLISDLTKVVTEENDELVIARIEDEGRLSLKKVVTVLAFAMEKHLDKKVSSAITSLLASRLYLLICGLKSAHIFGIYQKSLFERVIASYRAAYNAKLFNGEFTVSKPVKKKAAPKSRGNATAASFMDTSEHDSHDDAAGPDDVEVVTPTLLKELNQHLLYSLDQLYLYLTVIENIGQRNDQFRSLLDLIRLISRFDYSTQTRIYPVANLREFRALKLFSDRCFALAHEAMARRHNQEDLVLAKFCLPRLTFKGFDGQFARGNLNKQTNDAAQVMLKFVKEKFDGADEPDLHLLKRLAENVVHHCLAERIDYRMGAINIALELVKLLPEMFVMQFFYFATNYGYLPAQRCRLIAIDLVCSLMSNFDTKAYPIGVHFSEDADYEFARIFQAVEYDDDRFTRQNPSFKKDWKKFLFFKQPLEYNARDAMLRLLVASTMDKTSAVRGRALLGILPFVKTPEGYRELGRHAHYFLKDKRTQVIKILSEVNVHDENEAAAALARGNPISSQATTVNGASQNRPETPVPMDVHQAAQHEADFLTRVSAAPFVDLVMQRCNDKSAITRKFTVAVIEALLTVEQNPTYQKALLQCLQDFCRDPSVVVRKLGAEAMTNIVRDEEVFKQAWLHTVLPMVNDREESVEKSCRKMFFDKIVMPIIANDGSDSLSWNMMIEIAKTNEFVRAFRRCFLQTARDKDYNMVLRRLANVLYGAVKVDSVASSAWMLLDYLSDVIEVDPIPAVHAWFSSDESNPVDPAVRIVKKPTELVSILSILLKRHKSLSNADKIQLRDNIASRFVHLKLHETVISDAVIAFVGIFGGENVEDMNAFFKDVVRKFHNDLLTCPEDELELPVAEKKDKVAKRLLTLAQCCLHAPKGSVGKDLVKLLFAILSVDAPCLDEFIPTPAPGSQPSDFKVSGLSLAEISKDVSASAVIAIGKIFLANDTLADEYLIRLPEVLGSSLYASVRNNVIYVLGDCYLRHTIKMDPLQRTFLHGLRDKVKFVRYHCLLLTTELLRTQYMKMSPLVLARLLPLLLDPDEDIRNALTGETLAVIEDQFPNLYVDNFVTVMFLLNRVGFGAYQDVESLEMPPNPLTSLDHDFSGSLRLPKRIKLYKFMLEKFDDQKRFMLINQMSRTIFGNLVEGKVNFDTPEAKQLLLDALQVIQLPEARLTLTEGERPDDDEGEIATEELQKLARATIKATFCAAFVHHIMPQFMAMARFLATKMSPLQKEFRNCLASIAENYPDQLHVLFQDNVQLKTEIESELRRRKRENRKSRMIKNKRLVEQVAKTAPPSSQQMDTQAEGDKENDAPMDDAAAVPGRRSASVKTEPEVAAEAVVEQSARLSLEDAPMPEADGQEEPAGNVEAPPVNDESAPSAGTVRVKTEVVDETRGEAEAAPEEAMEVDEAAKAEPEPEPAQPSTPQREPSAQPATPEASIAPETPQIPSSSKTPTTTQPSSSPVPETPSSPTAETRQTPQRRASSPMSILPETPKQPSPKRRRSEQLRLSFNRIHALRAEGNSPALFRSPVLDAPVPKLSSRVGIRSDAPPRIPLPNVRVHSTPISSANDNLNFTFALPDMSPIREGETHHIETPKPSYRPGSKRPK</sequence>
<reference evidence="3" key="1">
    <citation type="journal article" date="2013" name="Genetics">
        <title>The draft genome and transcriptome of Panagrellus redivivus are shaped by the harsh demands of a free-living lifestyle.</title>
        <authorList>
            <person name="Srinivasan J."/>
            <person name="Dillman A.R."/>
            <person name="Macchietto M.G."/>
            <person name="Heikkinen L."/>
            <person name="Lakso M."/>
            <person name="Fracchia K.M."/>
            <person name="Antoshechkin I."/>
            <person name="Mortazavi A."/>
            <person name="Wong G."/>
            <person name="Sternberg P.W."/>
        </authorList>
    </citation>
    <scope>NUCLEOTIDE SEQUENCE [LARGE SCALE GENOMIC DNA]</scope>
    <source>
        <strain evidence="3">MT8872</strain>
    </source>
</reference>
<keyword evidence="1" id="KW-0226">DNA condensation</keyword>
<dbReference type="InterPro" id="IPR011989">
    <property type="entry name" value="ARM-like"/>
</dbReference>
<protein>
    <submittedName>
        <fullName evidence="4">Cnd1 domain-containing protein</fullName>
    </submittedName>
</protein>
<feature type="region of interest" description="Disordered" evidence="2">
    <location>
        <begin position="1392"/>
        <end position="1548"/>
    </location>
</feature>
<feature type="region of interest" description="Disordered" evidence="2">
    <location>
        <begin position="163"/>
        <end position="189"/>
    </location>
</feature>
<reference evidence="4" key="2">
    <citation type="submission" date="2020-10" db="UniProtKB">
        <authorList>
            <consortium name="WormBaseParasite"/>
        </authorList>
    </citation>
    <scope>IDENTIFICATION</scope>
</reference>
<keyword evidence="3" id="KW-1185">Reference proteome</keyword>
<organism evidence="3 4">
    <name type="scientific">Panagrellus redivivus</name>
    <name type="common">Microworm</name>
    <dbReference type="NCBI Taxonomy" id="6233"/>
    <lineage>
        <taxon>Eukaryota</taxon>
        <taxon>Metazoa</taxon>
        <taxon>Ecdysozoa</taxon>
        <taxon>Nematoda</taxon>
        <taxon>Chromadorea</taxon>
        <taxon>Rhabditida</taxon>
        <taxon>Tylenchina</taxon>
        <taxon>Panagrolaimomorpha</taxon>
        <taxon>Panagrolaimoidea</taxon>
        <taxon>Panagrolaimidae</taxon>
        <taxon>Panagrellus</taxon>
    </lineage>
</organism>
<feature type="compositionally biased region" description="Low complexity" evidence="2">
    <location>
        <begin position="1483"/>
        <end position="1514"/>
    </location>
</feature>
<accession>A0A7E5A0G1</accession>
<evidence type="ECO:0000256" key="1">
    <source>
        <dbReference type="ARBA" id="ARBA00023067"/>
    </source>
</evidence>
<dbReference type="Proteomes" id="UP000492821">
    <property type="component" value="Unassembled WGS sequence"/>
</dbReference>
<dbReference type="SUPFAM" id="SSF48371">
    <property type="entry name" value="ARM repeat"/>
    <property type="match status" value="1"/>
</dbReference>
<feature type="compositionally biased region" description="Basic and acidic residues" evidence="2">
    <location>
        <begin position="178"/>
        <end position="187"/>
    </location>
</feature>
<dbReference type="GO" id="GO:0000796">
    <property type="term" value="C:condensin complex"/>
    <property type="evidence" value="ECO:0007669"/>
    <property type="project" value="TreeGrafter"/>
</dbReference>
<proteinExistence type="predicted"/>
<feature type="compositionally biased region" description="Basic and acidic residues" evidence="2">
    <location>
        <begin position="1424"/>
        <end position="1436"/>
    </location>
</feature>
<dbReference type="GO" id="GO:0042393">
    <property type="term" value="F:histone binding"/>
    <property type="evidence" value="ECO:0007669"/>
    <property type="project" value="TreeGrafter"/>
</dbReference>
<dbReference type="PANTHER" id="PTHR14222">
    <property type="entry name" value="CONDENSIN"/>
    <property type="match status" value="1"/>
</dbReference>